<evidence type="ECO:0000313" key="2">
    <source>
        <dbReference type="EMBL" id="GEA79952.1"/>
    </source>
</evidence>
<organism evidence="2 3">
    <name type="scientific">Cellulomonas uda</name>
    <dbReference type="NCBI Taxonomy" id="1714"/>
    <lineage>
        <taxon>Bacteria</taxon>
        <taxon>Bacillati</taxon>
        <taxon>Actinomycetota</taxon>
        <taxon>Actinomycetes</taxon>
        <taxon>Micrococcales</taxon>
        <taxon>Cellulomonadaceae</taxon>
        <taxon>Cellulomonas</taxon>
    </lineage>
</organism>
<reference evidence="2 3" key="1">
    <citation type="submission" date="2019-06" db="EMBL/GenBank/DDBJ databases">
        <title>Whole genome shotgun sequence of Cellulomonas uda NBRC 3747.</title>
        <authorList>
            <person name="Hosoyama A."/>
            <person name="Uohara A."/>
            <person name="Ohji S."/>
            <person name="Ichikawa N."/>
        </authorList>
    </citation>
    <scope>NUCLEOTIDE SEQUENCE [LARGE SCALE GENOMIC DNA]</scope>
    <source>
        <strain evidence="2 3">NBRC 3747</strain>
    </source>
</reference>
<protein>
    <submittedName>
        <fullName evidence="2">Uncharacterized protein</fullName>
    </submittedName>
</protein>
<dbReference type="EMBL" id="BJLP01000004">
    <property type="protein sequence ID" value="GEA79952.1"/>
    <property type="molecule type" value="Genomic_DNA"/>
</dbReference>
<feature type="region of interest" description="Disordered" evidence="1">
    <location>
        <begin position="166"/>
        <end position="193"/>
    </location>
</feature>
<keyword evidence="3" id="KW-1185">Reference proteome</keyword>
<dbReference type="Proteomes" id="UP000315842">
    <property type="component" value="Unassembled WGS sequence"/>
</dbReference>
<evidence type="ECO:0000256" key="1">
    <source>
        <dbReference type="SAM" id="MobiDB-lite"/>
    </source>
</evidence>
<comment type="caution">
    <text evidence="2">The sequence shown here is derived from an EMBL/GenBank/DDBJ whole genome shotgun (WGS) entry which is preliminary data.</text>
</comment>
<feature type="compositionally biased region" description="Basic residues" evidence="1">
    <location>
        <begin position="184"/>
        <end position="193"/>
    </location>
</feature>
<evidence type="ECO:0000313" key="3">
    <source>
        <dbReference type="Proteomes" id="UP000315842"/>
    </source>
</evidence>
<gene>
    <name evidence="2" type="ORF">CUD01_03960</name>
</gene>
<accession>A0A4Y3K7L6</accession>
<dbReference type="AlphaFoldDB" id="A0A4Y3K7L6"/>
<dbReference type="RefSeq" id="WP_141318287.1">
    <property type="nucleotide sequence ID" value="NZ_BJLP01000004.1"/>
</dbReference>
<proteinExistence type="predicted"/>
<sequence>MTARVPVDYAHTAHARENRERKAVALADSMRRLGVTVEGIAVGGGMRRTVWRDAGLDRSPSEETWDLVHQLFAAVQEPVVAPSAERASTGRRCTVPACSSTDAHPYPEGWRCDPHSPWARRGLPRADPNRVPGVPCELDRLRAARAIAATSYPLPTSTVVDDRAIASGKRRSTTATYQAVRAAQAHHRNRRNP</sequence>
<name>A0A4Y3K7L6_CELUD</name>